<dbReference type="AlphaFoldDB" id="A0A8H4B7X5"/>
<evidence type="ECO:0000313" key="1">
    <source>
        <dbReference type="EMBL" id="KAF1797348.1"/>
    </source>
</evidence>
<gene>
    <name evidence="1" type="ORF">FB192DRAFT_1257564</name>
</gene>
<proteinExistence type="predicted"/>
<accession>A0A8H4B7X5</accession>
<sequence length="67" mass="7197">SPKECPFSCRYHGPSCCPFLGQPVCEPPCQTFAPCKVTPCPSECPDDCQYPDADYCCPKSGTAVCNS</sequence>
<name>A0A8H4B7X5_MUCCL</name>
<feature type="non-terminal residue" evidence="1">
    <location>
        <position position="1"/>
    </location>
</feature>
<dbReference type="EMBL" id="JAAECE010000009">
    <property type="protein sequence ID" value="KAF1797348.1"/>
    <property type="molecule type" value="Genomic_DNA"/>
</dbReference>
<evidence type="ECO:0000313" key="2">
    <source>
        <dbReference type="Proteomes" id="UP000469890"/>
    </source>
</evidence>
<reference evidence="1 2" key="1">
    <citation type="submission" date="2019-09" db="EMBL/GenBank/DDBJ databases">
        <authorList>
            <consortium name="DOE Joint Genome Institute"/>
            <person name="Mondo S.J."/>
            <person name="Navarro-Mendoza M.I."/>
            <person name="Perez-Arques C."/>
            <person name="Panchal S."/>
            <person name="Nicolas F.E."/>
            <person name="Ganguly P."/>
            <person name="Pangilinan J."/>
            <person name="Grigoriev I."/>
            <person name="Heitman J."/>
            <person name="Sanya K."/>
            <person name="Garre V."/>
        </authorList>
    </citation>
    <scope>NUCLEOTIDE SEQUENCE [LARGE SCALE GENOMIC DNA]</scope>
    <source>
        <strain evidence="1 2">MU402</strain>
    </source>
</reference>
<feature type="non-terminal residue" evidence="1">
    <location>
        <position position="67"/>
    </location>
</feature>
<protein>
    <submittedName>
        <fullName evidence="1">Uncharacterized protein</fullName>
    </submittedName>
</protein>
<organism evidence="1 2">
    <name type="scientific">Mucor circinelloides f. lusitanicus</name>
    <name type="common">Mucor racemosus var. lusitanicus</name>
    <dbReference type="NCBI Taxonomy" id="29924"/>
    <lineage>
        <taxon>Eukaryota</taxon>
        <taxon>Fungi</taxon>
        <taxon>Fungi incertae sedis</taxon>
        <taxon>Mucoromycota</taxon>
        <taxon>Mucoromycotina</taxon>
        <taxon>Mucoromycetes</taxon>
        <taxon>Mucorales</taxon>
        <taxon>Mucorineae</taxon>
        <taxon>Mucoraceae</taxon>
        <taxon>Mucor</taxon>
    </lineage>
</organism>
<comment type="caution">
    <text evidence="1">The sequence shown here is derived from an EMBL/GenBank/DDBJ whole genome shotgun (WGS) entry which is preliminary data.</text>
</comment>
<dbReference type="Proteomes" id="UP000469890">
    <property type="component" value="Unassembled WGS sequence"/>
</dbReference>